<keyword evidence="9" id="KW-1185">Reference proteome</keyword>
<name>A0ABW3CSG1_9FLAO</name>
<dbReference type="EMBL" id="JBHTJH010000001">
    <property type="protein sequence ID" value="MFD0860706.1"/>
    <property type="molecule type" value="Genomic_DNA"/>
</dbReference>
<dbReference type="PANTHER" id="PTHR43214:SF41">
    <property type="entry name" value="NITRATE_NITRITE RESPONSE REGULATOR PROTEIN NARP"/>
    <property type="match status" value="1"/>
</dbReference>
<dbReference type="SMART" id="SM00421">
    <property type="entry name" value="HTH_LUXR"/>
    <property type="match status" value="1"/>
</dbReference>
<feature type="modified residue" description="4-aspartylphosphate" evidence="5">
    <location>
        <position position="62"/>
    </location>
</feature>
<accession>A0ABW3CSG1</accession>
<keyword evidence="2" id="KW-0805">Transcription regulation</keyword>
<dbReference type="SUPFAM" id="SSF46894">
    <property type="entry name" value="C-terminal effector domain of the bipartite response regulators"/>
    <property type="match status" value="1"/>
</dbReference>
<dbReference type="Pfam" id="PF00196">
    <property type="entry name" value="GerE"/>
    <property type="match status" value="1"/>
</dbReference>
<reference evidence="9" key="1">
    <citation type="journal article" date="2019" name="Int. J. Syst. Evol. Microbiol.">
        <title>The Global Catalogue of Microorganisms (GCM) 10K type strain sequencing project: providing services to taxonomists for standard genome sequencing and annotation.</title>
        <authorList>
            <consortium name="The Broad Institute Genomics Platform"/>
            <consortium name="The Broad Institute Genome Sequencing Center for Infectious Disease"/>
            <person name="Wu L."/>
            <person name="Ma J."/>
        </authorList>
    </citation>
    <scope>NUCLEOTIDE SEQUENCE [LARGE SCALE GENOMIC DNA]</scope>
    <source>
        <strain evidence="9">CCUG 62952</strain>
    </source>
</reference>
<dbReference type="PRINTS" id="PR00038">
    <property type="entry name" value="HTHLUXR"/>
</dbReference>
<dbReference type="CDD" id="cd06170">
    <property type="entry name" value="LuxR_C_like"/>
    <property type="match status" value="1"/>
</dbReference>
<feature type="domain" description="Response regulatory" evidence="7">
    <location>
        <begin position="8"/>
        <end position="127"/>
    </location>
</feature>
<dbReference type="InterPro" id="IPR001789">
    <property type="entry name" value="Sig_transdc_resp-reg_receiver"/>
</dbReference>
<protein>
    <submittedName>
        <fullName evidence="8">Response regulator</fullName>
    </submittedName>
</protein>
<comment type="caution">
    <text evidence="8">The sequence shown here is derived from an EMBL/GenBank/DDBJ whole genome shotgun (WGS) entry which is preliminary data.</text>
</comment>
<keyword evidence="1 5" id="KW-0597">Phosphoprotein</keyword>
<dbReference type="PROSITE" id="PS50110">
    <property type="entry name" value="RESPONSE_REGULATORY"/>
    <property type="match status" value="1"/>
</dbReference>
<dbReference type="InterPro" id="IPR011006">
    <property type="entry name" value="CheY-like_superfamily"/>
</dbReference>
<sequence>MSQLSPYRLIIADDHKMFLDGLQSILRYESDYEIVMTANNGRTVKKYLTINPDEKIDLVIMDLNMPEMDGVALNSYVKKQFPSIKTLVVSMLSDPNKIYQLIQDEVNGYIPKNAQKEELLLAIETILDGNSYFSKSIKEAYTKSIFEQKKAKPVALTKREKEILKLISEEYTTQEIADKLFLSKYTIEGYRTSLMSKLEVKNVVGLAKYAIKHGLVE</sequence>
<dbReference type="PROSITE" id="PS50043">
    <property type="entry name" value="HTH_LUXR_2"/>
    <property type="match status" value="1"/>
</dbReference>
<keyword evidence="3" id="KW-0238">DNA-binding</keyword>
<keyword evidence="4" id="KW-0804">Transcription</keyword>
<dbReference type="SUPFAM" id="SSF52172">
    <property type="entry name" value="CheY-like"/>
    <property type="match status" value="1"/>
</dbReference>
<evidence type="ECO:0000313" key="9">
    <source>
        <dbReference type="Proteomes" id="UP001596978"/>
    </source>
</evidence>
<evidence type="ECO:0000256" key="1">
    <source>
        <dbReference type="ARBA" id="ARBA00022553"/>
    </source>
</evidence>
<evidence type="ECO:0000259" key="6">
    <source>
        <dbReference type="PROSITE" id="PS50043"/>
    </source>
</evidence>
<dbReference type="CDD" id="cd17535">
    <property type="entry name" value="REC_NarL-like"/>
    <property type="match status" value="1"/>
</dbReference>
<dbReference type="SMART" id="SM00448">
    <property type="entry name" value="REC"/>
    <property type="match status" value="1"/>
</dbReference>
<evidence type="ECO:0000259" key="7">
    <source>
        <dbReference type="PROSITE" id="PS50110"/>
    </source>
</evidence>
<evidence type="ECO:0000256" key="3">
    <source>
        <dbReference type="ARBA" id="ARBA00023125"/>
    </source>
</evidence>
<dbReference type="Pfam" id="PF00072">
    <property type="entry name" value="Response_reg"/>
    <property type="match status" value="1"/>
</dbReference>
<evidence type="ECO:0000256" key="2">
    <source>
        <dbReference type="ARBA" id="ARBA00023015"/>
    </source>
</evidence>
<feature type="domain" description="HTH luxR-type" evidence="6">
    <location>
        <begin position="149"/>
        <end position="214"/>
    </location>
</feature>
<dbReference type="InterPro" id="IPR016032">
    <property type="entry name" value="Sig_transdc_resp-reg_C-effctor"/>
</dbReference>
<dbReference type="RefSeq" id="WP_386402435.1">
    <property type="nucleotide sequence ID" value="NZ_JBHTJH010000001.1"/>
</dbReference>
<evidence type="ECO:0000313" key="8">
    <source>
        <dbReference type="EMBL" id="MFD0860706.1"/>
    </source>
</evidence>
<gene>
    <name evidence="8" type="ORF">ACFQ1M_00690</name>
</gene>
<evidence type="ECO:0000256" key="4">
    <source>
        <dbReference type="ARBA" id="ARBA00023163"/>
    </source>
</evidence>
<evidence type="ECO:0000256" key="5">
    <source>
        <dbReference type="PROSITE-ProRule" id="PRU00169"/>
    </source>
</evidence>
<proteinExistence type="predicted"/>
<dbReference type="Gene3D" id="3.40.50.2300">
    <property type="match status" value="1"/>
</dbReference>
<organism evidence="8 9">
    <name type="scientific">Sungkyunkwania multivorans</name>
    <dbReference type="NCBI Taxonomy" id="1173618"/>
    <lineage>
        <taxon>Bacteria</taxon>
        <taxon>Pseudomonadati</taxon>
        <taxon>Bacteroidota</taxon>
        <taxon>Flavobacteriia</taxon>
        <taxon>Flavobacteriales</taxon>
        <taxon>Flavobacteriaceae</taxon>
        <taxon>Sungkyunkwania</taxon>
    </lineage>
</organism>
<dbReference type="PANTHER" id="PTHR43214">
    <property type="entry name" value="TWO-COMPONENT RESPONSE REGULATOR"/>
    <property type="match status" value="1"/>
</dbReference>
<dbReference type="InterPro" id="IPR039420">
    <property type="entry name" value="WalR-like"/>
</dbReference>
<dbReference type="Proteomes" id="UP001596978">
    <property type="component" value="Unassembled WGS sequence"/>
</dbReference>
<dbReference type="InterPro" id="IPR058245">
    <property type="entry name" value="NreC/VraR/RcsB-like_REC"/>
</dbReference>
<dbReference type="InterPro" id="IPR000792">
    <property type="entry name" value="Tscrpt_reg_LuxR_C"/>
</dbReference>